<evidence type="ECO:0000256" key="1">
    <source>
        <dbReference type="SAM" id="Phobius"/>
    </source>
</evidence>
<sequence>MMCPGKQPLIIFMIIYTDYFAYLLVLLHLFPWNATSMP</sequence>
<proteinExistence type="predicted"/>
<keyword evidence="1" id="KW-0472">Membrane</keyword>
<feature type="transmembrane region" description="Helical" evidence="1">
    <location>
        <begin position="9"/>
        <end position="30"/>
    </location>
</feature>
<reference evidence="2" key="1">
    <citation type="submission" date="2014-09" db="EMBL/GenBank/DDBJ databases">
        <authorList>
            <person name="Magalhaes I.L.F."/>
            <person name="Oliveira U."/>
            <person name="Santos F.R."/>
            <person name="Vidigal T.H.D.A."/>
            <person name="Brescovit A.D."/>
            <person name="Santos A.J."/>
        </authorList>
    </citation>
    <scope>NUCLEOTIDE SEQUENCE</scope>
    <source>
        <tissue evidence="2">Shoot tissue taken approximately 20 cm above the soil surface</tissue>
    </source>
</reference>
<accession>A0A0A9GUI5</accession>
<name>A0A0A9GUI5_ARUDO</name>
<dbReference type="AlphaFoldDB" id="A0A0A9GUI5"/>
<dbReference type="EMBL" id="GBRH01170702">
    <property type="protein sequence ID" value="JAE27194.1"/>
    <property type="molecule type" value="Transcribed_RNA"/>
</dbReference>
<reference evidence="2" key="2">
    <citation type="journal article" date="2015" name="Data Brief">
        <title>Shoot transcriptome of the giant reed, Arundo donax.</title>
        <authorList>
            <person name="Barrero R.A."/>
            <person name="Guerrero F.D."/>
            <person name="Moolhuijzen P."/>
            <person name="Goolsby J.A."/>
            <person name="Tidwell J."/>
            <person name="Bellgard S.E."/>
            <person name="Bellgard M.I."/>
        </authorList>
    </citation>
    <scope>NUCLEOTIDE SEQUENCE</scope>
    <source>
        <tissue evidence="2">Shoot tissue taken approximately 20 cm above the soil surface</tissue>
    </source>
</reference>
<keyword evidence="1" id="KW-1133">Transmembrane helix</keyword>
<organism evidence="2">
    <name type="scientific">Arundo donax</name>
    <name type="common">Giant reed</name>
    <name type="synonym">Donax arundinaceus</name>
    <dbReference type="NCBI Taxonomy" id="35708"/>
    <lineage>
        <taxon>Eukaryota</taxon>
        <taxon>Viridiplantae</taxon>
        <taxon>Streptophyta</taxon>
        <taxon>Embryophyta</taxon>
        <taxon>Tracheophyta</taxon>
        <taxon>Spermatophyta</taxon>
        <taxon>Magnoliopsida</taxon>
        <taxon>Liliopsida</taxon>
        <taxon>Poales</taxon>
        <taxon>Poaceae</taxon>
        <taxon>PACMAD clade</taxon>
        <taxon>Arundinoideae</taxon>
        <taxon>Arundineae</taxon>
        <taxon>Arundo</taxon>
    </lineage>
</organism>
<protein>
    <submittedName>
        <fullName evidence="2">Uncharacterized protein</fullName>
    </submittedName>
</protein>
<evidence type="ECO:0000313" key="2">
    <source>
        <dbReference type="EMBL" id="JAE27194.1"/>
    </source>
</evidence>
<keyword evidence="1" id="KW-0812">Transmembrane</keyword>